<dbReference type="Gene3D" id="3.40.50.2300">
    <property type="match status" value="2"/>
</dbReference>
<protein>
    <submittedName>
        <fullName evidence="6">Transcriptional regulator</fullName>
    </submittedName>
</protein>
<reference evidence="7" key="1">
    <citation type="submission" date="2018-04" db="EMBL/GenBank/DDBJ databases">
        <authorList>
            <person name="Liu S."/>
            <person name="Wang Z."/>
            <person name="Li J."/>
        </authorList>
    </citation>
    <scope>NUCLEOTIDE SEQUENCE [LARGE SCALE GENOMIC DNA]</scope>
    <source>
        <strain evidence="7">S1194</strain>
    </source>
</reference>
<accession>A0A2U1T3R4</accession>
<dbReference type="CDD" id="cd01392">
    <property type="entry name" value="HTH_LacI"/>
    <property type="match status" value="1"/>
</dbReference>
<dbReference type="GO" id="GO:0003700">
    <property type="term" value="F:DNA-binding transcription factor activity"/>
    <property type="evidence" value="ECO:0007669"/>
    <property type="project" value="TreeGrafter"/>
</dbReference>
<organism evidence="6 7">
    <name type="scientific">Homoserinimonas hongtaonis</name>
    <dbReference type="NCBI Taxonomy" id="2079791"/>
    <lineage>
        <taxon>Bacteria</taxon>
        <taxon>Bacillati</taxon>
        <taxon>Actinomycetota</taxon>
        <taxon>Actinomycetes</taxon>
        <taxon>Micrococcales</taxon>
        <taxon>Microbacteriaceae</taxon>
        <taxon>Homoserinimonas</taxon>
    </lineage>
</organism>
<dbReference type="SUPFAM" id="SSF47413">
    <property type="entry name" value="lambda repressor-like DNA-binding domains"/>
    <property type="match status" value="1"/>
</dbReference>
<gene>
    <name evidence="6" type="ORF">DF220_08795</name>
</gene>
<feature type="domain" description="HTH lacI-type" evidence="5">
    <location>
        <begin position="13"/>
        <end position="68"/>
    </location>
</feature>
<keyword evidence="2" id="KW-0238">DNA-binding</keyword>
<dbReference type="InterPro" id="IPR046335">
    <property type="entry name" value="LacI/GalR-like_sensor"/>
</dbReference>
<dbReference type="Pfam" id="PF13377">
    <property type="entry name" value="Peripla_BP_3"/>
    <property type="match status" value="1"/>
</dbReference>
<dbReference type="AlphaFoldDB" id="A0A2U1T3R4"/>
<feature type="region of interest" description="Disordered" evidence="4">
    <location>
        <begin position="1"/>
        <end position="21"/>
    </location>
</feature>
<dbReference type="PROSITE" id="PS50932">
    <property type="entry name" value="HTH_LACI_2"/>
    <property type="match status" value="1"/>
</dbReference>
<evidence type="ECO:0000256" key="3">
    <source>
        <dbReference type="ARBA" id="ARBA00023163"/>
    </source>
</evidence>
<dbReference type="InterPro" id="IPR028082">
    <property type="entry name" value="Peripla_BP_I"/>
</dbReference>
<dbReference type="InterPro" id="IPR000843">
    <property type="entry name" value="HTH_LacI"/>
</dbReference>
<comment type="caution">
    <text evidence="6">The sequence shown here is derived from an EMBL/GenBank/DDBJ whole genome shotgun (WGS) entry which is preliminary data.</text>
</comment>
<evidence type="ECO:0000256" key="4">
    <source>
        <dbReference type="SAM" id="MobiDB-lite"/>
    </source>
</evidence>
<dbReference type="InterPro" id="IPR010982">
    <property type="entry name" value="Lambda_DNA-bd_dom_sf"/>
</dbReference>
<dbReference type="SMART" id="SM00354">
    <property type="entry name" value="HTH_LACI"/>
    <property type="match status" value="1"/>
</dbReference>
<evidence type="ECO:0000313" key="6">
    <source>
        <dbReference type="EMBL" id="PWB98531.1"/>
    </source>
</evidence>
<dbReference type="EMBL" id="QEEX01000001">
    <property type="protein sequence ID" value="PWB98531.1"/>
    <property type="molecule type" value="Genomic_DNA"/>
</dbReference>
<evidence type="ECO:0000259" key="5">
    <source>
        <dbReference type="PROSITE" id="PS50932"/>
    </source>
</evidence>
<dbReference type="Proteomes" id="UP000244978">
    <property type="component" value="Unassembled WGS sequence"/>
</dbReference>
<evidence type="ECO:0000313" key="7">
    <source>
        <dbReference type="Proteomes" id="UP000244978"/>
    </source>
</evidence>
<keyword evidence="7" id="KW-1185">Reference proteome</keyword>
<dbReference type="Gene3D" id="1.10.260.40">
    <property type="entry name" value="lambda repressor-like DNA-binding domains"/>
    <property type="match status" value="1"/>
</dbReference>
<dbReference type="CDD" id="cd06279">
    <property type="entry name" value="PBP1_LacI-like"/>
    <property type="match status" value="1"/>
</dbReference>
<dbReference type="PANTHER" id="PTHR30146">
    <property type="entry name" value="LACI-RELATED TRANSCRIPTIONAL REPRESSOR"/>
    <property type="match status" value="1"/>
</dbReference>
<evidence type="ECO:0000256" key="1">
    <source>
        <dbReference type="ARBA" id="ARBA00023015"/>
    </source>
</evidence>
<name>A0A2U1T3R4_9MICO</name>
<dbReference type="SUPFAM" id="SSF53822">
    <property type="entry name" value="Periplasmic binding protein-like I"/>
    <property type="match status" value="1"/>
</dbReference>
<proteinExistence type="predicted"/>
<keyword evidence="1" id="KW-0805">Transcription regulation</keyword>
<dbReference type="Pfam" id="PF00356">
    <property type="entry name" value="LacI"/>
    <property type="match status" value="1"/>
</dbReference>
<keyword evidence="3" id="KW-0804">Transcription</keyword>
<dbReference type="GO" id="GO:0000976">
    <property type="term" value="F:transcription cis-regulatory region binding"/>
    <property type="evidence" value="ECO:0007669"/>
    <property type="project" value="TreeGrafter"/>
</dbReference>
<evidence type="ECO:0000256" key="2">
    <source>
        <dbReference type="ARBA" id="ARBA00023125"/>
    </source>
</evidence>
<sequence>MHEHHPAASGHRPTLAEVAQRAGVSRSTASLAFSGAGPVSDATRARVFAAAESLGYGGPDPVARSLRSGRSGVIGVVIEERVRDAFRDPMNIAMLDGLSDGTSSLGTALLLLPDTDEPESQAPRRPGPIETAAMDAVVLVGCSTRLDRPVSVLRRRGIPIVAIEAKPMEGVLEIALDNREASATAARHLYELGHRDIAVVTLPLGPQHAAGPLSADWQEEATSYTAAQRLSGVLDVYTTLRGWMAPASSTASGIAAGRALLSDAEHRPTAIIAQSDLLAVGILRAAEELGLSVPQDISVVGFDGIRLDGYGPWNLTTLVQPAVEKGRAAGIGIARLLAGETPKPTLLRCTFRRGATTAAPRATD</sequence>
<dbReference type="PANTHER" id="PTHR30146:SF138">
    <property type="entry name" value="TRANSCRIPTIONAL REGULATORY PROTEIN"/>
    <property type="match status" value="1"/>
</dbReference>